<feature type="coiled-coil region" evidence="1">
    <location>
        <begin position="177"/>
        <end position="244"/>
    </location>
</feature>
<feature type="compositionally biased region" description="Basic residues" evidence="2">
    <location>
        <begin position="783"/>
        <end position="797"/>
    </location>
</feature>
<dbReference type="EMBL" id="BLLK01000022">
    <property type="protein sequence ID" value="GFH46029.1"/>
    <property type="molecule type" value="Genomic_DNA"/>
</dbReference>
<dbReference type="Proteomes" id="UP001054902">
    <property type="component" value="Unassembled WGS sequence"/>
</dbReference>
<sequence length="1100" mass="123600">MPSRRDLEEKIKAQKKKLNLVEGLHKKEEKKRKAAESKVEELEEQLRVQLASIESLKQENSDLQKQLIQAKSEHQADCEMLRAINVNNSEEETKRASELTAHKESLLNKYKEKERNLQQEFETKEIALREEYSKQLSAVTSELPEHDAEMYERKLKQSNKMFDIVQESIEHLYVEKVEPLEKQVSDLQKKLKLAESQDMAGLRESYEMQIQTKTKELEQTLQLVSLKSQEIEDLQEKLVEKDAELFDQKQFISDLFQNHSGNEEQYMVGEHSSIVSETNSEYTDCTGGSRDGEEIPFVSGANSDCADFIREAEDISVASRDSAYRNQQEKDALLCVEIPKSDSVAGAACASVTSEEESSNVLQDSVSNARIRELEQENQELRESYAELQESNAELQESNAELQARNVEFENDSEFTEIRATRLLGISKNTPQFKDMPLSPEDRQSQPTEASQSLKSQFLDVYGKNYGDVGKVLLDKMIRAEWPSTLIDANIEDILRLGLDKDALEEHLIYKMITFEPLLKAFRVAFIDTGIAGGPSRITGNCKQGDTIHIIFKTFDPLSGNSSTLNALEKQYADDGCWVNAAKTALGIENAVILRYLLIDMCQGPLHHDTMERLEEFKKLLPENHPLLLFFDLLKTRHEEFFTIVIPALKEFLVEYGIEAKVVVCRIADKGLDLFCDESTIADLLGFPKHSLYHQTNVNRTKQPWPVQRKNMKKGIEGIMYDTYGKGDGMTREETCEKLEDHMDTTLEGLGYVKGQAITTEEARDRAKRGQRTRHLNATDLKKRPKKNSTGGKKRTKFTPTGCQYELSDGSVCGEKTYLGSLNCLLHGGPQSISGCQEVVPDDGTTCGKTCGKRTFQGGSKCPTHGGPKRPRKKCQHELSDGTTCEKRTFQGGSKCPEHGGPRNPQRGCRKKLPDGTTCEKRTYQGGSKCPTHGGPRNPQKGCRKELSDGKICGQNLSCRGSTLCLDHGGPKRLSGCQHKLSDGKICGEDTFFRSLKCPSHGGRKRLSVCGYVTTNDGKICGKKVYQGGPNCPEHDGPRDPRRGCQKELSDGKICGQHLSCRGSKRCLDHGGPKPKRSKKSTKRKDEDPTKASKRPRKKK</sequence>
<keyword evidence="4" id="KW-1185">Reference proteome</keyword>
<dbReference type="AlphaFoldDB" id="A0AAD3CI20"/>
<evidence type="ECO:0000256" key="1">
    <source>
        <dbReference type="SAM" id="Coils"/>
    </source>
</evidence>
<feature type="region of interest" description="Disordered" evidence="2">
    <location>
        <begin position="762"/>
        <end position="797"/>
    </location>
</feature>
<evidence type="ECO:0000256" key="2">
    <source>
        <dbReference type="SAM" id="MobiDB-lite"/>
    </source>
</evidence>
<feature type="region of interest" description="Disordered" evidence="2">
    <location>
        <begin position="1063"/>
        <end position="1100"/>
    </location>
</feature>
<feature type="coiled-coil region" evidence="1">
    <location>
        <begin position="364"/>
        <end position="412"/>
    </location>
</feature>
<organism evidence="3 4">
    <name type="scientific">Chaetoceros tenuissimus</name>
    <dbReference type="NCBI Taxonomy" id="426638"/>
    <lineage>
        <taxon>Eukaryota</taxon>
        <taxon>Sar</taxon>
        <taxon>Stramenopiles</taxon>
        <taxon>Ochrophyta</taxon>
        <taxon>Bacillariophyta</taxon>
        <taxon>Coscinodiscophyceae</taxon>
        <taxon>Chaetocerotophycidae</taxon>
        <taxon>Chaetocerotales</taxon>
        <taxon>Chaetocerotaceae</taxon>
        <taxon>Chaetoceros</taxon>
    </lineage>
</organism>
<evidence type="ECO:0000313" key="3">
    <source>
        <dbReference type="EMBL" id="GFH46029.1"/>
    </source>
</evidence>
<proteinExistence type="predicted"/>
<comment type="caution">
    <text evidence="3">The sequence shown here is derived from an EMBL/GenBank/DDBJ whole genome shotgun (WGS) entry which is preliminary data.</text>
</comment>
<evidence type="ECO:0000313" key="4">
    <source>
        <dbReference type="Proteomes" id="UP001054902"/>
    </source>
</evidence>
<feature type="compositionally biased region" description="Basic residues" evidence="2">
    <location>
        <begin position="1073"/>
        <end position="1083"/>
    </location>
</feature>
<accession>A0AAD3CI20</accession>
<gene>
    <name evidence="3" type="ORF">CTEN210_02503</name>
</gene>
<feature type="coiled-coil region" evidence="1">
    <location>
        <begin position="4"/>
        <end position="130"/>
    </location>
</feature>
<keyword evidence="1" id="KW-0175">Coiled coil</keyword>
<protein>
    <submittedName>
        <fullName evidence="3">Uncharacterized protein</fullName>
    </submittedName>
</protein>
<feature type="region of interest" description="Disordered" evidence="2">
    <location>
        <begin position="430"/>
        <end position="452"/>
    </location>
</feature>
<feature type="compositionally biased region" description="Basic residues" evidence="2">
    <location>
        <begin position="766"/>
        <end position="775"/>
    </location>
</feature>
<reference evidence="3 4" key="1">
    <citation type="journal article" date="2021" name="Sci. Rep.">
        <title>The genome of the diatom Chaetoceros tenuissimus carries an ancient integrated fragment of an extant virus.</title>
        <authorList>
            <person name="Hongo Y."/>
            <person name="Kimura K."/>
            <person name="Takaki Y."/>
            <person name="Yoshida Y."/>
            <person name="Baba S."/>
            <person name="Kobayashi G."/>
            <person name="Nagasaki K."/>
            <person name="Hano T."/>
            <person name="Tomaru Y."/>
        </authorList>
    </citation>
    <scope>NUCLEOTIDE SEQUENCE [LARGE SCALE GENOMIC DNA]</scope>
    <source>
        <strain evidence="3 4">NIES-3715</strain>
    </source>
</reference>
<name>A0AAD3CI20_9STRA</name>